<dbReference type="AlphaFoldDB" id="A0A1C0A4Y0"/>
<organism evidence="3 4">
    <name type="scientific">Orenia metallireducens</name>
    <dbReference type="NCBI Taxonomy" id="1413210"/>
    <lineage>
        <taxon>Bacteria</taxon>
        <taxon>Bacillati</taxon>
        <taxon>Bacillota</taxon>
        <taxon>Clostridia</taxon>
        <taxon>Halanaerobiales</taxon>
        <taxon>Halobacteroidaceae</taxon>
        <taxon>Orenia</taxon>
    </lineage>
</organism>
<keyword evidence="2" id="KW-0472">Membrane</keyword>
<gene>
    <name evidence="3" type="ORF">U472_12505</name>
</gene>
<name>A0A1C0A4Y0_9FIRM</name>
<keyword evidence="4" id="KW-1185">Reference proteome</keyword>
<keyword evidence="2" id="KW-1133">Transmembrane helix</keyword>
<reference evidence="3 4" key="2">
    <citation type="submission" date="2016-08" db="EMBL/GenBank/DDBJ databases">
        <title>Orenia metallireducens sp. nov. strain Z6, a Novel Metal-reducing Firmicute from the Deep Subsurface.</title>
        <authorList>
            <person name="Maxim B.I."/>
            <person name="Kenneth K."/>
            <person name="Flynn T.M."/>
            <person name="Oloughlin E.J."/>
            <person name="Locke R.A."/>
            <person name="Weber J.R."/>
            <person name="Egan S.M."/>
            <person name="Mackie R.I."/>
            <person name="Cann I.K."/>
        </authorList>
    </citation>
    <scope>NUCLEOTIDE SEQUENCE [LARGE SCALE GENOMIC DNA]</scope>
    <source>
        <strain evidence="3 4">Z6</strain>
    </source>
</reference>
<accession>A0A1C0A4Y0</accession>
<evidence type="ECO:0000256" key="2">
    <source>
        <dbReference type="SAM" id="Phobius"/>
    </source>
</evidence>
<evidence type="ECO:0000313" key="3">
    <source>
        <dbReference type="EMBL" id="OCL25185.1"/>
    </source>
</evidence>
<keyword evidence="1" id="KW-0175">Coiled coil</keyword>
<feature type="transmembrane region" description="Helical" evidence="2">
    <location>
        <begin position="249"/>
        <end position="265"/>
    </location>
</feature>
<protein>
    <submittedName>
        <fullName evidence="3">Uncharacterized protein</fullName>
    </submittedName>
</protein>
<comment type="caution">
    <text evidence="3">The sequence shown here is derived from an EMBL/GenBank/DDBJ whole genome shotgun (WGS) entry which is preliminary data.</text>
</comment>
<dbReference type="Proteomes" id="UP000093514">
    <property type="component" value="Unassembled WGS sequence"/>
</dbReference>
<evidence type="ECO:0000256" key="1">
    <source>
        <dbReference type="SAM" id="Coils"/>
    </source>
</evidence>
<evidence type="ECO:0000313" key="4">
    <source>
        <dbReference type="Proteomes" id="UP000093514"/>
    </source>
</evidence>
<sequence>MKRYNIDYLPILFEFIDKIYDLDNQKYDKLKDKSLEFIFNLFSIKKVEDLRIDFIEILKESVDIVGQFRMLYKKDKIDYYSIYYDVFIGIMGINIIKEEENRSQKNAFFNMIDNFLENKSSTSIFKKALGKLGVISFHIENSGEECEKCKKIKKQIINQLEQIENLNNEKKGYEFLESQEEIINDNIKNYREHLKDRHKMFYFEGFNKKFLMPIFLLQMIVVLFMIFHFDEFIFDKLMLKRYGIDGEGRTFILALIFTVLMNLLAKVNNFLTKFFVLEKKDTF</sequence>
<proteinExistence type="predicted"/>
<keyword evidence="2" id="KW-0812">Transmembrane</keyword>
<reference evidence="4" key="1">
    <citation type="submission" date="2016-07" db="EMBL/GenBank/DDBJ databases">
        <authorList>
            <person name="Florea S."/>
            <person name="Webb J.S."/>
            <person name="Jaromczyk J."/>
            <person name="Schardl C.L."/>
        </authorList>
    </citation>
    <scope>NUCLEOTIDE SEQUENCE [LARGE SCALE GENOMIC DNA]</scope>
    <source>
        <strain evidence="4">Z6</strain>
    </source>
</reference>
<dbReference type="EMBL" id="LWDV01000010">
    <property type="protein sequence ID" value="OCL25185.1"/>
    <property type="molecule type" value="Genomic_DNA"/>
</dbReference>
<feature type="transmembrane region" description="Helical" evidence="2">
    <location>
        <begin position="210"/>
        <end position="229"/>
    </location>
</feature>
<feature type="coiled-coil region" evidence="1">
    <location>
        <begin position="146"/>
        <end position="193"/>
    </location>
</feature>